<keyword evidence="2" id="KW-1185">Reference proteome</keyword>
<sequence>MATKALNFRMDEKEMVDLKKVAAVFNISVTDLVKDAIKEYVTKLKKDPFYRLTANVENATEAETEEILKELENMSDDDLSIVSVKHVSV</sequence>
<protein>
    <recommendedName>
        <fullName evidence="3">Ribbon-helix-helix protein, copG family</fullName>
    </recommendedName>
</protein>
<evidence type="ECO:0000313" key="2">
    <source>
        <dbReference type="Proteomes" id="UP000198943"/>
    </source>
</evidence>
<name>A0A1G6LLE8_9FIRM</name>
<reference evidence="2" key="1">
    <citation type="submission" date="2016-10" db="EMBL/GenBank/DDBJ databases">
        <authorList>
            <person name="Varghese N."/>
            <person name="Submissions S."/>
        </authorList>
    </citation>
    <scope>NUCLEOTIDE SEQUENCE [LARGE SCALE GENOMIC DNA]</scope>
    <source>
        <strain evidence="2">DSM 11005</strain>
    </source>
</reference>
<dbReference type="RefSeq" id="WP_093730301.1">
    <property type="nucleotide sequence ID" value="NZ_FMYW01000007.1"/>
</dbReference>
<accession>A0A1G6LLE8</accession>
<evidence type="ECO:0008006" key="3">
    <source>
        <dbReference type="Google" id="ProtNLM"/>
    </source>
</evidence>
<dbReference type="GO" id="GO:0006355">
    <property type="term" value="P:regulation of DNA-templated transcription"/>
    <property type="evidence" value="ECO:0007669"/>
    <property type="project" value="InterPro"/>
</dbReference>
<dbReference type="AlphaFoldDB" id="A0A1G6LLE8"/>
<dbReference type="EMBL" id="FMYW01000007">
    <property type="protein sequence ID" value="SDC43595.1"/>
    <property type="molecule type" value="Genomic_DNA"/>
</dbReference>
<evidence type="ECO:0000313" key="1">
    <source>
        <dbReference type="EMBL" id="SDC43595.1"/>
    </source>
</evidence>
<dbReference type="InterPro" id="IPR010985">
    <property type="entry name" value="Ribbon_hlx_hlx"/>
</dbReference>
<organism evidence="1 2">
    <name type="scientific">Succiniclasticum ruminis</name>
    <dbReference type="NCBI Taxonomy" id="40841"/>
    <lineage>
        <taxon>Bacteria</taxon>
        <taxon>Bacillati</taxon>
        <taxon>Bacillota</taxon>
        <taxon>Negativicutes</taxon>
        <taxon>Acidaminococcales</taxon>
        <taxon>Acidaminococcaceae</taxon>
        <taxon>Succiniclasticum</taxon>
    </lineage>
</organism>
<gene>
    <name evidence="1" type="ORF">SAMN04487864_107117</name>
</gene>
<dbReference type="OrthoDB" id="9955496at2"/>
<dbReference type="SUPFAM" id="SSF47598">
    <property type="entry name" value="Ribbon-helix-helix"/>
    <property type="match status" value="1"/>
</dbReference>
<dbReference type="Proteomes" id="UP000198943">
    <property type="component" value="Unassembled WGS sequence"/>
</dbReference>
<proteinExistence type="predicted"/>